<gene>
    <name evidence="1" type="ORF">ZHAS_00022238</name>
</gene>
<evidence type="ECO:0000313" key="1">
    <source>
        <dbReference type="EMBL" id="KFB53986.1"/>
    </source>
</evidence>
<dbReference type="AlphaFoldDB" id="A0A084WUU2"/>
<protein>
    <submittedName>
        <fullName evidence="1 2">Uncharacterized protein</fullName>
    </submittedName>
</protein>
<dbReference type="EnsemblMetazoa" id="ASIC022238-RA">
    <property type="protein sequence ID" value="ASIC022238-PA"/>
    <property type="gene ID" value="ASIC022238"/>
</dbReference>
<keyword evidence="3" id="KW-1185">Reference proteome</keyword>
<evidence type="ECO:0000313" key="2">
    <source>
        <dbReference type="EnsemblMetazoa" id="ASIC022238-PA"/>
    </source>
</evidence>
<dbReference type="VEuPathDB" id="VectorBase:ASIC022238"/>
<proteinExistence type="predicted"/>
<organism evidence="1">
    <name type="scientific">Anopheles sinensis</name>
    <name type="common">Mosquito</name>
    <dbReference type="NCBI Taxonomy" id="74873"/>
    <lineage>
        <taxon>Eukaryota</taxon>
        <taxon>Metazoa</taxon>
        <taxon>Ecdysozoa</taxon>
        <taxon>Arthropoda</taxon>
        <taxon>Hexapoda</taxon>
        <taxon>Insecta</taxon>
        <taxon>Pterygota</taxon>
        <taxon>Neoptera</taxon>
        <taxon>Endopterygota</taxon>
        <taxon>Diptera</taxon>
        <taxon>Nematocera</taxon>
        <taxon>Culicoidea</taxon>
        <taxon>Culicidae</taxon>
        <taxon>Anophelinae</taxon>
        <taxon>Anopheles</taxon>
    </lineage>
</organism>
<evidence type="ECO:0000313" key="3">
    <source>
        <dbReference type="Proteomes" id="UP000030765"/>
    </source>
</evidence>
<dbReference type="Proteomes" id="UP000030765">
    <property type="component" value="Unassembled WGS sequence"/>
</dbReference>
<dbReference type="EMBL" id="ATLV01027134">
    <property type="status" value="NOT_ANNOTATED_CDS"/>
    <property type="molecule type" value="Genomic_DNA"/>
</dbReference>
<reference evidence="2" key="2">
    <citation type="submission" date="2020-05" db="UniProtKB">
        <authorList>
            <consortium name="EnsemblMetazoa"/>
        </authorList>
    </citation>
    <scope>IDENTIFICATION</scope>
</reference>
<name>A0A084WUU2_ANOSI</name>
<dbReference type="EMBL" id="KE525423">
    <property type="protein sequence ID" value="KFB53986.1"/>
    <property type="molecule type" value="Genomic_DNA"/>
</dbReference>
<accession>A0A084WUU2</accession>
<sequence length="148" mass="16587">MYITLQCAVEVQLNDKDTVSGSQNRHRRIIGGNGNSTSKSLEIRQDVLNKRKTNTPKRAFRQCTSQRAPCRTYYVSSLIKLLSPSKVHRRKEAEPVNVETGSKRGQTVAELFLIATHGSHMPQCASRFASGCYLMLQSSSVEDAHDLY</sequence>
<reference evidence="1 3" key="1">
    <citation type="journal article" date="2014" name="BMC Genomics">
        <title>Genome sequence of Anopheles sinensis provides insight into genetics basis of mosquito competence for malaria parasites.</title>
        <authorList>
            <person name="Zhou D."/>
            <person name="Zhang D."/>
            <person name="Ding G."/>
            <person name="Shi L."/>
            <person name="Hou Q."/>
            <person name="Ye Y."/>
            <person name="Xu Y."/>
            <person name="Zhou H."/>
            <person name="Xiong C."/>
            <person name="Li S."/>
            <person name="Yu J."/>
            <person name="Hong S."/>
            <person name="Yu X."/>
            <person name="Zou P."/>
            <person name="Chen C."/>
            <person name="Chang X."/>
            <person name="Wang W."/>
            <person name="Lv Y."/>
            <person name="Sun Y."/>
            <person name="Ma L."/>
            <person name="Shen B."/>
            <person name="Zhu C."/>
        </authorList>
    </citation>
    <scope>NUCLEOTIDE SEQUENCE [LARGE SCALE GENOMIC DNA]</scope>
</reference>